<keyword evidence="2" id="KW-0472">Membrane</keyword>
<feature type="domain" description="Bacterial sugar transferase" evidence="3">
    <location>
        <begin position="9"/>
        <end position="194"/>
    </location>
</feature>
<dbReference type="AlphaFoldDB" id="A0A4Q0XBB4"/>
<protein>
    <submittedName>
        <fullName evidence="4">Sugar transferase</fullName>
    </submittedName>
</protein>
<dbReference type="Proteomes" id="UP000289792">
    <property type="component" value="Unassembled WGS sequence"/>
</dbReference>
<dbReference type="Pfam" id="PF02397">
    <property type="entry name" value="Bac_transf"/>
    <property type="match status" value="1"/>
</dbReference>
<dbReference type="GO" id="GO:0016780">
    <property type="term" value="F:phosphotransferase activity, for other substituted phosphate groups"/>
    <property type="evidence" value="ECO:0007669"/>
    <property type="project" value="TreeGrafter"/>
</dbReference>
<evidence type="ECO:0000256" key="2">
    <source>
        <dbReference type="SAM" id="Phobius"/>
    </source>
</evidence>
<keyword evidence="5" id="KW-1185">Reference proteome</keyword>
<sequence>MSSKQVLVKRLFDLFFGVFLFPFLIMPIVLLMLLATIDTGQWGVFSQLRIGQFGKPFKIYKIRTLKQEGHRLGHLDASATRFGKFLRCHKLDELPQLFNVLKGDMSFVGPRPDLAGFADRLEGEDRIVLNVKPGITGPATLKYKDEELILAQQVDPENYNRTIIWVDKVEINKKYVRNWRFSVDLLFILKSIKNAS</sequence>
<evidence type="ECO:0000256" key="1">
    <source>
        <dbReference type="ARBA" id="ARBA00006464"/>
    </source>
</evidence>
<name>A0A4Q0XBB4_9FLAO</name>
<comment type="caution">
    <text evidence="4">The sequence shown here is derived from an EMBL/GenBank/DDBJ whole genome shotgun (WGS) entry which is preliminary data.</text>
</comment>
<gene>
    <name evidence="4" type="ORF">ESZ48_17790</name>
</gene>
<comment type="similarity">
    <text evidence="1">Belongs to the bacterial sugar transferase family.</text>
</comment>
<accession>A0A4Q0XBB4</accession>
<evidence type="ECO:0000313" key="4">
    <source>
        <dbReference type="EMBL" id="RXJ44437.1"/>
    </source>
</evidence>
<reference evidence="4 5" key="1">
    <citation type="submission" date="2019-01" db="EMBL/GenBank/DDBJ databases">
        <title>Genome sequence of the Antarctic species Gelidibacter gilvus ACAM 158(T).</title>
        <authorList>
            <person name="Bowman J.P."/>
        </authorList>
    </citation>
    <scope>NUCLEOTIDE SEQUENCE [LARGE SCALE GENOMIC DNA]</scope>
    <source>
        <strain evidence="4 5">IC158</strain>
    </source>
</reference>
<keyword evidence="4" id="KW-0808">Transferase</keyword>
<organism evidence="4 5">
    <name type="scientific">Gelidibacter gilvus</name>
    <dbReference type="NCBI Taxonomy" id="59602"/>
    <lineage>
        <taxon>Bacteria</taxon>
        <taxon>Pseudomonadati</taxon>
        <taxon>Bacteroidota</taxon>
        <taxon>Flavobacteriia</taxon>
        <taxon>Flavobacteriales</taxon>
        <taxon>Flavobacteriaceae</taxon>
        <taxon>Gelidibacter</taxon>
    </lineage>
</organism>
<keyword evidence="2" id="KW-0812">Transmembrane</keyword>
<dbReference type="EMBL" id="SDDZ01000018">
    <property type="protein sequence ID" value="RXJ44437.1"/>
    <property type="molecule type" value="Genomic_DNA"/>
</dbReference>
<dbReference type="PANTHER" id="PTHR30576:SF20">
    <property type="entry name" value="QUINOVOSAMINEPHOSPHOTRANSFERAE-RELATED"/>
    <property type="match status" value="1"/>
</dbReference>
<evidence type="ECO:0000259" key="3">
    <source>
        <dbReference type="Pfam" id="PF02397"/>
    </source>
</evidence>
<dbReference type="InterPro" id="IPR003362">
    <property type="entry name" value="Bact_transf"/>
</dbReference>
<dbReference type="OrthoDB" id="9808602at2"/>
<dbReference type="PANTHER" id="PTHR30576">
    <property type="entry name" value="COLANIC BIOSYNTHESIS UDP-GLUCOSE LIPID CARRIER TRANSFERASE"/>
    <property type="match status" value="1"/>
</dbReference>
<keyword evidence="2" id="KW-1133">Transmembrane helix</keyword>
<feature type="transmembrane region" description="Helical" evidence="2">
    <location>
        <begin position="12"/>
        <end position="37"/>
    </location>
</feature>
<evidence type="ECO:0000313" key="5">
    <source>
        <dbReference type="Proteomes" id="UP000289792"/>
    </source>
</evidence>
<proteinExistence type="inferred from homology"/>